<feature type="transmembrane region" description="Helical" evidence="2">
    <location>
        <begin position="418"/>
        <end position="436"/>
    </location>
</feature>
<evidence type="ECO:0000313" key="4">
    <source>
        <dbReference type="EMBL" id="TFI01000.1"/>
    </source>
</evidence>
<dbReference type="AlphaFoldDB" id="A0AAX2SDB1"/>
<evidence type="ECO:0000313" key="5">
    <source>
        <dbReference type="Proteomes" id="UP000298017"/>
    </source>
</evidence>
<feature type="region of interest" description="Disordered" evidence="1">
    <location>
        <begin position="1"/>
        <end position="20"/>
    </location>
</feature>
<dbReference type="RefSeq" id="WP_135010683.1">
    <property type="nucleotide sequence ID" value="NZ_CP072262.1"/>
</dbReference>
<evidence type="ECO:0000256" key="1">
    <source>
        <dbReference type="SAM" id="MobiDB-lite"/>
    </source>
</evidence>
<keyword evidence="5" id="KW-1185">Reference proteome</keyword>
<keyword evidence="2" id="KW-0472">Membrane</keyword>
<feature type="domain" description="LssY-like C-terminal" evidence="3">
    <location>
        <begin position="87"/>
        <end position="277"/>
    </location>
</feature>
<organism evidence="4 5">
    <name type="scientific">Kocuria rhizophila</name>
    <dbReference type="NCBI Taxonomy" id="72000"/>
    <lineage>
        <taxon>Bacteria</taxon>
        <taxon>Bacillati</taxon>
        <taxon>Actinomycetota</taxon>
        <taxon>Actinomycetes</taxon>
        <taxon>Micrococcales</taxon>
        <taxon>Micrococcaceae</taxon>
        <taxon>Kocuria</taxon>
    </lineage>
</organism>
<keyword evidence="2" id="KW-1133">Transmembrane helix</keyword>
<comment type="caution">
    <text evidence="4">The sequence shown here is derived from an EMBL/GenBank/DDBJ whole genome shotgun (WGS) entry which is preliminary data.</text>
</comment>
<name>A0AAX2SDB1_KOCRH</name>
<dbReference type="InterPro" id="IPR025902">
    <property type="entry name" value="LssY-like-C_dom"/>
</dbReference>
<gene>
    <name evidence="4" type="ORF">E4P33_08005</name>
</gene>
<dbReference type="Proteomes" id="UP000298017">
    <property type="component" value="Unassembled WGS sequence"/>
</dbReference>
<feature type="transmembrane region" description="Helical" evidence="2">
    <location>
        <begin position="31"/>
        <end position="52"/>
    </location>
</feature>
<accession>A0AAX2SDB1</accession>
<dbReference type="Pfam" id="PF14067">
    <property type="entry name" value="LssY_C"/>
    <property type="match status" value="1"/>
</dbReference>
<sequence length="457" mass="49684">MKHYDSPRRPAEYRHPPEKVQDRRSGLGMEVVENVFFGIVMVLVFVFAVVILRSVDDGWTLLGYSIVFWGIMAYLALPRLHRTLTAIYVPSYFIGRTVTPDGLLGDPVNLAVNGSRDQIHTAMRAAGWTLADPITIGSSWGIVKSSVTRKSYPEAPVSPLLLFGKVQEFAYQQEVDGNAAQRHHIRFWPCPEGWPLPGGHRVQWLAAGTYDRAVGLSLFTLQVTHKIDADIDVERDYVVDTVLHAVPEAEVAVIEDFSTGYHSRNGGGDAVRTDGDLPVLLLEDVPATVGPTTPAQAGRATDRATSAEDVLQDVARRPFSIVAAWALTVLSALALVLDLVLHPGELTSDLELDGEPQGLGVAVVTFMVVLLALMLGAILFLGWRTFQGSQRSRLIMIALVTFSQIFQMIAFFQGGRPTAGALLSASVDLLTVYALTSLSARAWTRGGAERARAEAAG</sequence>
<feature type="transmembrane region" description="Helical" evidence="2">
    <location>
        <begin position="361"/>
        <end position="382"/>
    </location>
</feature>
<feature type="transmembrane region" description="Helical" evidence="2">
    <location>
        <begin position="58"/>
        <end position="77"/>
    </location>
</feature>
<evidence type="ECO:0000256" key="2">
    <source>
        <dbReference type="SAM" id="Phobius"/>
    </source>
</evidence>
<feature type="transmembrane region" description="Helical" evidence="2">
    <location>
        <begin position="321"/>
        <end position="341"/>
    </location>
</feature>
<evidence type="ECO:0000259" key="3">
    <source>
        <dbReference type="Pfam" id="PF14067"/>
    </source>
</evidence>
<dbReference type="EMBL" id="SPNK01000007">
    <property type="protein sequence ID" value="TFI01000.1"/>
    <property type="molecule type" value="Genomic_DNA"/>
</dbReference>
<feature type="transmembrane region" description="Helical" evidence="2">
    <location>
        <begin position="394"/>
        <end position="412"/>
    </location>
</feature>
<keyword evidence="2" id="KW-0812">Transmembrane</keyword>
<proteinExistence type="predicted"/>
<reference evidence="4 5" key="1">
    <citation type="submission" date="2019-03" db="EMBL/GenBank/DDBJ databases">
        <title>Genome Sequencing and Assembly of Various Microbes Isolated from Alder Root Nodule.</title>
        <authorList>
            <person name="Swanson E."/>
            <person name="Sevigny J.L."/>
            <person name="Pesce C."/>
            <person name="Davis I."/>
            <person name="Kleiner V."/>
            <person name="Tisa L."/>
        </authorList>
    </citation>
    <scope>NUCLEOTIDE SEQUENCE [LARGE SCALE GENOMIC DNA]</scope>
    <source>
        <strain evidence="4 5">4R-31</strain>
    </source>
</reference>
<protein>
    <recommendedName>
        <fullName evidence="3">LssY-like C-terminal domain-containing protein</fullName>
    </recommendedName>
</protein>